<dbReference type="STRING" id="190974.SAMN05216439_0964"/>
<proteinExistence type="predicted"/>
<reference evidence="2 3" key="1">
    <citation type="submission" date="2016-10" db="EMBL/GenBank/DDBJ databases">
        <authorList>
            <person name="de Groot N.N."/>
        </authorList>
    </citation>
    <scope>NUCLEOTIDE SEQUENCE [LARGE SCALE GENOMIC DNA]</scope>
    <source>
        <strain evidence="2 3">DSM 11978</strain>
    </source>
</reference>
<dbReference type="InterPro" id="IPR011990">
    <property type="entry name" value="TPR-like_helical_dom_sf"/>
</dbReference>
<dbReference type="Gene3D" id="1.25.40.10">
    <property type="entry name" value="Tetratricopeptide repeat domain"/>
    <property type="match status" value="1"/>
</dbReference>
<dbReference type="AlphaFoldDB" id="A0A1H7H3D0"/>
<dbReference type="SUPFAM" id="SSF48452">
    <property type="entry name" value="TPR-like"/>
    <property type="match status" value="1"/>
</dbReference>
<dbReference type="PROSITE" id="PS50005">
    <property type="entry name" value="TPR"/>
    <property type="match status" value="1"/>
</dbReference>
<evidence type="ECO:0000313" key="3">
    <source>
        <dbReference type="Proteomes" id="UP000199506"/>
    </source>
</evidence>
<name>A0A1H7H3D0_9EURY</name>
<dbReference type="EMBL" id="FOAK01000002">
    <property type="protein sequence ID" value="SEK44913.1"/>
    <property type="molecule type" value="Genomic_DNA"/>
</dbReference>
<accession>A0A1H7H3D0</accession>
<dbReference type="RefSeq" id="WP_091698851.1">
    <property type="nucleotide sequence ID" value="NZ_FOAK01000002.1"/>
</dbReference>
<organism evidence="2 3">
    <name type="scientific">Methanobrevibacter gottschalkii</name>
    <dbReference type="NCBI Taxonomy" id="190974"/>
    <lineage>
        <taxon>Archaea</taxon>
        <taxon>Methanobacteriati</taxon>
        <taxon>Methanobacteriota</taxon>
        <taxon>Methanomada group</taxon>
        <taxon>Methanobacteria</taxon>
        <taxon>Methanobacteriales</taxon>
        <taxon>Methanobacteriaceae</taxon>
        <taxon>Methanobrevibacter</taxon>
    </lineage>
</organism>
<evidence type="ECO:0000256" key="1">
    <source>
        <dbReference type="PROSITE-ProRule" id="PRU00339"/>
    </source>
</evidence>
<dbReference type="InterPro" id="IPR019734">
    <property type="entry name" value="TPR_rpt"/>
</dbReference>
<dbReference type="Proteomes" id="UP000199506">
    <property type="component" value="Unassembled WGS sequence"/>
</dbReference>
<protein>
    <submittedName>
        <fullName evidence="2">Uncharacterized protein</fullName>
    </submittedName>
</protein>
<dbReference type="SMART" id="SM00028">
    <property type="entry name" value="TPR"/>
    <property type="match status" value="2"/>
</dbReference>
<dbReference type="OrthoDB" id="77591at2157"/>
<sequence>MYEKIINNIKLNLGENKDLNRKYLASQIENYKDHPYNLEITKEISRMMWDCLSDEEKREFIEISENETPVIDILEEIYPMIEMGKYDNALDNLNGFMKTFQPMFEDDAVNEYHFFTNQLEEEIFNEYIGAKKEMRYIPNNHPLLDLYYVYGFLLLEKHELKEAELYLKKALKINPVSSRILLELSDIYKTKAPNFNKFYMYTIQALEYAYYPQDLARCYRNLGQFYMEEMNFEMAAALYNYSMKYELNPIVYSKLQYIKSKGTNIELELEECLNTLKDKKIQIDVNSFILKTLEELSDKYDEKQALHQALYFYELQYDLNHEQDILEKINNIKRVMNH</sequence>
<evidence type="ECO:0000313" key="2">
    <source>
        <dbReference type="EMBL" id="SEK44913.1"/>
    </source>
</evidence>
<gene>
    <name evidence="2" type="ORF">SAMN05216439_0964</name>
</gene>
<feature type="repeat" description="TPR" evidence="1">
    <location>
        <begin position="144"/>
        <end position="177"/>
    </location>
</feature>
<keyword evidence="1" id="KW-0802">TPR repeat</keyword>